<protein>
    <submittedName>
        <fullName evidence="3">Uncharacterized protein</fullName>
    </submittedName>
</protein>
<keyword evidence="2" id="KW-0812">Transmembrane</keyword>
<evidence type="ECO:0000313" key="3">
    <source>
        <dbReference type="EMBL" id="OTF80016.1"/>
    </source>
</evidence>
<organism evidence="3 4">
    <name type="scientific">Euroglyphus maynei</name>
    <name type="common">Mayne's house dust mite</name>
    <dbReference type="NCBI Taxonomy" id="6958"/>
    <lineage>
        <taxon>Eukaryota</taxon>
        <taxon>Metazoa</taxon>
        <taxon>Ecdysozoa</taxon>
        <taxon>Arthropoda</taxon>
        <taxon>Chelicerata</taxon>
        <taxon>Arachnida</taxon>
        <taxon>Acari</taxon>
        <taxon>Acariformes</taxon>
        <taxon>Sarcoptiformes</taxon>
        <taxon>Astigmata</taxon>
        <taxon>Psoroptidia</taxon>
        <taxon>Analgoidea</taxon>
        <taxon>Pyroglyphidae</taxon>
        <taxon>Pyroglyphinae</taxon>
        <taxon>Euroglyphus</taxon>
    </lineage>
</organism>
<keyword evidence="2" id="KW-0472">Membrane</keyword>
<dbReference type="Proteomes" id="UP000194236">
    <property type="component" value="Unassembled WGS sequence"/>
</dbReference>
<proteinExistence type="predicted"/>
<feature type="region of interest" description="Disordered" evidence="1">
    <location>
        <begin position="1"/>
        <end position="21"/>
    </location>
</feature>
<keyword evidence="4" id="KW-1185">Reference proteome</keyword>
<evidence type="ECO:0000256" key="2">
    <source>
        <dbReference type="SAM" id="Phobius"/>
    </source>
</evidence>
<accession>A0A1Y3BK92</accession>
<gene>
    <name evidence="3" type="ORF">BLA29_005220</name>
</gene>
<evidence type="ECO:0000313" key="4">
    <source>
        <dbReference type="Proteomes" id="UP000194236"/>
    </source>
</evidence>
<evidence type="ECO:0000256" key="1">
    <source>
        <dbReference type="SAM" id="MobiDB-lite"/>
    </source>
</evidence>
<keyword evidence="2" id="KW-1133">Transmembrane helix</keyword>
<dbReference type="AlphaFoldDB" id="A0A1Y3BK92"/>
<comment type="caution">
    <text evidence="3">The sequence shown here is derived from an EMBL/GenBank/DDBJ whole genome shotgun (WGS) entry which is preliminary data.</text>
</comment>
<feature type="transmembrane region" description="Helical" evidence="2">
    <location>
        <begin position="131"/>
        <end position="154"/>
    </location>
</feature>
<sequence>MTSRKYSRYSSRDDNDGLTTSANRISRYSSLETAGDDDYGLMTTRRRTKLSYLNEDDDDDDDTDRFTSSRKTFRPSLSYDVKSPSITDDMDYRSLSSYMESGSSSSYSDRRRNANTSTMNRSLSRMDSKEVCAFCLVFVFSFPIVFVFSTFHSIHHPSI</sequence>
<reference evidence="3 4" key="1">
    <citation type="submission" date="2017-03" db="EMBL/GenBank/DDBJ databases">
        <title>Genome Survey of Euroglyphus maynei.</title>
        <authorList>
            <person name="Arlian L.G."/>
            <person name="Morgan M.S."/>
            <person name="Rider S.D."/>
        </authorList>
    </citation>
    <scope>NUCLEOTIDE SEQUENCE [LARGE SCALE GENOMIC DNA]</scope>
    <source>
        <strain evidence="3">Arlian Lab</strain>
        <tissue evidence="3">Whole body</tissue>
    </source>
</reference>
<dbReference type="EMBL" id="MUJZ01020314">
    <property type="protein sequence ID" value="OTF80016.1"/>
    <property type="molecule type" value="Genomic_DNA"/>
</dbReference>
<name>A0A1Y3BK92_EURMA</name>